<evidence type="ECO:0000313" key="3">
    <source>
        <dbReference type="Proteomes" id="UP000320762"/>
    </source>
</evidence>
<feature type="signal peptide" evidence="1">
    <location>
        <begin position="1"/>
        <end position="22"/>
    </location>
</feature>
<keyword evidence="1" id="KW-0732">Signal</keyword>
<dbReference type="AlphaFoldDB" id="A0A550BSG9"/>
<evidence type="ECO:0000256" key="1">
    <source>
        <dbReference type="SAM" id="SignalP"/>
    </source>
</evidence>
<accession>A0A550BSG9</accession>
<dbReference type="Proteomes" id="UP000320762">
    <property type="component" value="Unassembled WGS sequence"/>
</dbReference>
<organism evidence="2 3">
    <name type="scientific">Schizophyllum amplum</name>
    <dbReference type="NCBI Taxonomy" id="97359"/>
    <lineage>
        <taxon>Eukaryota</taxon>
        <taxon>Fungi</taxon>
        <taxon>Dikarya</taxon>
        <taxon>Basidiomycota</taxon>
        <taxon>Agaricomycotina</taxon>
        <taxon>Agaricomycetes</taxon>
        <taxon>Agaricomycetidae</taxon>
        <taxon>Agaricales</taxon>
        <taxon>Schizophyllaceae</taxon>
        <taxon>Schizophyllum</taxon>
    </lineage>
</organism>
<sequence length="437" mass="49519">MVILHFKSTLLTIPSICVSSFACSFSCYSSSGPPVLHWHQSFIHRLPTELLCCIFLMCGEPSPVASYPRDDHMHRADVDWNHFCQYSRSAVLLGRVCSRWFTVTRGFPRLWTVFDVGAPFGLDFVALQLCLRHSANLPLSLRIRDYTSLPSENDLVSKLLKHLMCIVANHAGRWEEISLHVLAVKDILDPLLALPHGAFSCLARASLITEERRQPTSDDPIVLLWKAFHSQPSLRVVEWPDIPLNFVDLGNDPLLKNLTHLGMGAVAQHDLLSLLRHCPLVQVLQASILHRSSNEITLRSPLTVRLRRLRQLILTGSDDMTAIYSSLVVPALRRLDLSTTKVQHEAIIDMLTRSTAHLVMLTLHCSTYEHRDNIAALLQDQSLQQLKILRYDIRTVFPNWRTDDASYDLSPFTSPGVEFFIDWQDAEDAYKTVTSSL</sequence>
<dbReference type="OrthoDB" id="2919606at2759"/>
<reference evidence="2 3" key="1">
    <citation type="journal article" date="2019" name="New Phytol.">
        <title>Comparative genomics reveals unique wood-decay strategies and fruiting body development in the Schizophyllaceae.</title>
        <authorList>
            <person name="Almasi E."/>
            <person name="Sahu N."/>
            <person name="Krizsan K."/>
            <person name="Balint B."/>
            <person name="Kovacs G.M."/>
            <person name="Kiss B."/>
            <person name="Cseklye J."/>
            <person name="Drula E."/>
            <person name="Henrissat B."/>
            <person name="Nagy I."/>
            <person name="Chovatia M."/>
            <person name="Adam C."/>
            <person name="LaButti K."/>
            <person name="Lipzen A."/>
            <person name="Riley R."/>
            <person name="Grigoriev I.V."/>
            <person name="Nagy L.G."/>
        </authorList>
    </citation>
    <scope>NUCLEOTIDE SEQUENCE [LARGE SCALE GENOMIC DNA]</scope>
    <source>
        <strain evidence="2 3">NL-1724</strain>
    </source>
</reference>
<dbReference type="STRING" id="97359.A0A550BSG9"/>
<evidence type="ECO:0008006" key="4">
    <source>
        <dbReference type="Google" id="ProtNLM"/>
    </source>
</evidence>
<dbReference type="SUPFAM" id="SSF52047">
    <property type="entry name" value="RNI-like"/>
    <property type="match status" value="1"/>
</dbReference>
<evidence type="ECO:0000313" key="2">
    <source>
        <dbReference type="EMBL" id="TRM55490.1"/>
    </source>
</evidence>
<gene>
    <name evidence="2" type="ORF">BD626DRAFT_468702</name>
</gene>
<keyword evidence="3" id="KW-1185">Reference proteome</keyword>
<dbReference type="PROSITE" id="PS51257">
    <property type="entry name" value="PROKAR_LIPOPROTEIN"/>
    <property type="match status" value="1"/>
</dbReference>
<proteinExistence type="predicted"/>
<name>A0A550BSG9_9AGAR</name>
<feature type="chain" id="PRO_5021804676" description="F-box domain-containing protein" evidence="1">
    <location>
        <begin position="23"/>
        <end position="437"/>
    </location>
</feature>
<comment type="caution">
    <text evidence="2">The sequence shown here is derived from an EMBL/GenBank/DDBJ whole genome shotgun (WGS) entry which is preliminary data.</text>
</comment>
<protein>
    <recommendedName>
        <fullName evidence="4">F-box domain-containing protein</fullName>
    </recommendedName>
</protein>
<dbReference type="EMBL" id="VDMD01000127">
    <property type="protein sequence ID" value="TRM55490.1"/>
    <property type="molecule type" value="Genomic_DNA"/>
</dbReference>